<proteinExistence type="predicted"/>
<gene>
    <name evidence="1" type="ORF">A3D65_05930</name>
</gene>
<organism evidence="1 2">
    <name type="scientific">Candidatus Lloydbacteria bacterium RIFCSPHIGHO2_02_FULL_50_13</name>
    <dbReference type="NCBI Taxonomy" id="1798661"/>
    <lineage>
        <taxon>Bacteria</taxon>
        <taxon>Candidatus Lloydiibacteriota</taxon>
    </lineage>
</organism>
<sequence length="61" mass="6659">MYSLTLHVITLFQGRVDTAIHTIHGFPDVHSALLEGAHLAEAFRIGAPSCATVHTAYHAYK</sequence>
<evidence type="ECO:0000313" key="2">
    <source>
        <dbReference type="Proteomes" id="UP000177996"/>
    </source>
</evidence>
<reference evidence="1 2" key="1">
    <citation type="journal article" date="2016" name="Nat. Commun.">
        <title>Thousands of microbial genomes shed light on interconnected biogeochemical processes in an aquifer system.</title>
        <authorList>
            <person name="Anantharaman K."/>
            <person name="Brown C.T."/>
            <person name="Hug L.A."/>
            <person name="Sharon I."/>
            <person name="Castelle C.J."/>
            <person name="Probst A.J."/>
            <person name="Thomas B.C."/>
            <person name="Singh A."/>
            <person name="Wilkins M.J."/>
            <person name="Karaoz U."/>
            <person name="Brodie E.L."/>
            <person name="Williams K.H."/>
            <person name="Hubbard S.S."/>
            <person name="Banfield J.F."/>
        </authorList>
    </citation>
    <scope>NUCLEOTIDE SEQUENCE [LARGE SCALE GENOMIC DNA]</scope>
</reference>
<protein>
    <submittedName>
        <fullName evidence="1">Uncharacterized protein</fullName>
    </submittedName>
</protein>
<dbReference type="Proteomes" id="UP000177996">
    <property type="component" value="Unassembled WGS sequence"/>
</dbReference>
<dbReference type="AlphaFoldDB" id="A0A1G2D3J9"/>
<accession>A0A1G2D3J9</accession>
<dbReference type="EMBL" id="MHLL01000058">
    <property type="protein sequence ID" value="OGZ07501.1"/>
    <property type="molecule type" value="Genomic_DNA"/>
</dbReference>
<name>A0A1G2D3J9_9BACT</name>
<evidence type="ECO:0000313" key="1">
    <source>
        <dbReference type="EMBL" id="OGZ07501.1"/>
    </source>
</evidence>
<comment type="caution">
    <text evidence="1">The sequence shown here is derived from an EMBL/GenBank/DDBJ whole genome shotgun (WGS) entry which is preliminary data.</text>
</comment>